<comment type="subcellular location">
    <subcellularLocation>
        <location evidence="10">Cell membrane</location>
    </subcellularLocation>
    <subcellularLocation>
        <location evidence="1">Membrane</location>
    </subcellularLocation>
</comment>
<evidence type="ECO:0000256" key="3">
    <source>
        <dbReference type="ARBA" id="ARBA00022692"/>
    </source>
</evidence>
<evidence type="ECO:0000313" key="13">
    <source>
        <dbReference type="EMBL" id="MCP3054172.1"/>
    </source>
</evidence>
<proteinExistence type="inferred from homology"/>
<keyword evidence="4 10" id="KW-0479">Metal-binding</keyword>
<dbReference type="Gene3D" id="3.40.1110.10">
    <property type="entry name" value="Calcium-transporting ATPase, cytoplasmic domain N"/>
    <property type="match status" value="1"/>
</dbReference>
<dbReference type="SFLD" id="SFLDS00003">
    <property type="entry name" value="Haloacid_Dehalogenase"/>
    <property type="match status" value="1"/>
</dbReference>
<evidence type="ECO:0000256" key="8">
    <source>
        <dbReference type="ARBA" id="ARBA00039097"/>
    </source>
</evidence>
<dbReference type="InterPro" id="IPR036412">
    <property type="entry name" value="HAD-like_sf"/>
</dbReference>
<organism evidence="13 14">
    <name type="scientific">Aurantimonas marianensis</name>
    <dbReference type="NCBI Taxonomy" id="2920428"/>
    <lineage>
        <taxon>Bacteria</taxon>
        <taxon>Pseudomonadati</taxon>
        <taxon>Pseudomonadota</taxon>
        <taxon>Alphaproteobacteria</taxon>
        <taxon>Hyphomicrobiales</taxon>
        <taxon>Aurantimonadaceae</taxon>
        <taxon>Aurantimonas</taxon>
    </lineage>
</organism>
<evidence type="ECO:0000256" key="9">
    <source>
        <dbReference type="ARBA" id="ARBA00047308"/>
    </source>
</evidence>
<comment type="catalytic activity">
    <reaction evidence="9">
        <text>Zn(2+)(in) + ATP + H2O = Zn(2+)(out) + ADP + phosphate + H(+)</text>
        <dbReference type="Rhea" id="RHEA:20621"/>
        <dbReference type="ChEBI" id="CHEBI:15377"/>
        <dbReference type="ChEBI" id="CHEBI:15378"/>
        <dbReference type="ChEBI" id="CHEBI:29105"/>
        <dbReference type="ChEBI" id="CHEBI:30616"/>
        <dbReference type="ChEBI" id="CHEBI:43474"/>
        <dbReference type="ChEBI" id="CHEBI:456216"/>
        <dbReference type="EC" id="7.2.2.12"/>
    </reaction>
</comment>
<feature type="transmembrane region" description="Helical" evidence="10">
    <location>
        <begin position="500"/>
        <end position="521"/>
    </location>
</feature>
<keyword evidence="14" id="KW-1185">Reference proteome</keyword>
<dbReference type="GO" id="GO:0005886">
    <property type="term" value="C:plasma membrane"/>
    <property type="evidence" value="ECO:0007669"/>
    <property type="project" value="UniProtKB-SubCell"/>
</dbReference>
<evidence type="ECO:0000313" key="14">
    <source>
        <dbReference type="Proteomes" id="UP001155220"/>
    </source>
</evidence>
<dbReference type="NCBIfam" id="TIGR01525">
    <property type="entry name" value="ATPase-IB_hvy"/>
    <property type="match status" value="1"/>
</dbReference>
<keyword evidence="3 10" id="KW-0812">Transmembrane</keyword>
<dbReference type="RefSeq" id="WP_253963055.1">
    <property type="nucleotide sequence ID" value="NZ_JALHBS010000018.1"/>
</dbReference>
<dbReference type="Gene3D" id="3.40.50.1000">
    <property type="entry name" value="HAD superfamily/HAD-like"/>
    <property type="match status" value="1"/>
</dbReference>
<dbReference type="Pfam" id="PF01814">
    <property type="entry name" value="Hemerythrin"/>
    <property type="match status" value="1"/>
</dbReference>
<dbReference type="EMBL" id="JALHBS010000018">
    <property type="protein sequence ID" value="MCP3054172.1"/>
    <property type="molecule type" value="Genomic_DNA"/>
</dbReference>
<keyword evidence="10" id="KW-0547">Nucleotide-binding</keyword>
<evidence type="ECO:0000256" key="5">
    <source>
        <dbReference type="ARBA" id="ARBA00022967"/>
    </source>
</evidence>
<dbReference type="EC" id="7.2.2.12" evidence="8"/>
<feature type="transmembrane region" description="Helical" evidence="10">
    <location>
        <begin position="170"/>
        <end position="189"/>
    </location>
</feature>
<dbReference type="GO" id="GO:0016463">
    <property type="term" value="F:P-type zinc transporter activity"/>
    <property type="evidence" value="ECO:0007669"/>
    <property type="project" value="UniProtKB-EC"/>
</dbReference>
<keyword evidence="10" id="KW-1003">Cell membrane</keyword>
<dbReference type="InterPro" id="IPR051014">
    <property type="entry name" value="Cation_Transport_ATPase_IB"/>
</dbReference>
<dbReference type="InterPro" id="IPR059000">
    <property type="entry name" value="ATPase_P-type_domA"/>
</dbReference>
<dbReference type="InterPro" id="IPR044492">
    <property type="entry name" value="P_typ_ATPase_HD_dom"/>
</dbReference>
<dbReference type="SUPFAM" id="SSF81653">
    <property type="entry name" value="Calcium ATPase, transduction domain A"/>
    <property type="match status" value="1"/>
</dbReference>
<dbReference type="AlphaFoldDB" id="A0A9X2H2Q7"/>
<dbReference type="InterPro" id="IPR018303">
    <property type="entry name" value="ATPase_P-typ_P_site"/>
</dbReference>
<feature type="domain" description="P-type ATPase A" evidence="11">
    <location>
        <begin position="55"/>
        <end position="153"/>
    </location>
</feature>
<dbReference type="Pfam" id="PF00122">
    <property type="entry name" value="E1-E2_ATPase"/>
    <property type="match status" value="1"/>
</dbReference>
<dbReference type="InterPro" id="IPR001757">
    <property type="entry name" value="P_typ_ATPase"/>
</dbReference>
<protein>
    <recommendedName>
        <fullName evidence="8">P-type Zn(2+) transporter</fullName>
        <ecNumber evidence="8">7.2.2.12</ecNumber>
    </recommendedName>
</protein>
<dbReference type="SUPFAM" id="SSF56784">
    <property type="entry name" value="HAD-like"/>
    <property type="match status" value="1"/>
</dbReference>
<reference evidence="13" key="1">
    <citation type="submission" date="2022-03" db="EMBL/GenBank/DDBJ databases">
        <title>Aurantimonas Liuensis sp. Nov., isolated from the hadal seawater of the Mariana Trench.</title>
        <authorList>
            <person name="Liu R."/>
        </authorList>
    </citation>
    <scope>NUCLEOTIDE SEQUENCE</scope>
    <source>
        <strain evidence="13">LRZ36</strain>
    </source>
</reference>
<dbReference type="InterPro" id="IPR027256">
    <property type="entry name" value="P-typ_ATPase_IB"/>
</dbReference>
<evidence type="ECO:0000256" key="1">
    <source>
        <dbReference type="ARBA" id="ARBA00004370"/>
    </source>
</evidence>
<dbReference type="GO" id="GO:0016887">
    <property type="term" value="F:ATP hydrolysis activity"/>
    <property type="evidence" value="ECO:0007669"/>
    <property type="project" value="InterPro"/>
</dbReference>
<evidence type="ECO:0000256" key="2">
    <source>
        <dbReference type="ARBA" id="ARBA00006024"/>
    </source>
</evidence>
<gene>
    <name evidence="13" type="ORF">MJ956_03285</name>
</gene>
<evidence type="ECO:0000259" key="12">
    <source>
        <dbReference type="Pfam" id="PF01814"/>
    </source>
</evidence>
<comment type="similarity">
    <text evidence="2 10">Belongs to the cation transport ATPase (P-type) (TC 3.A.3) family. Type IB subfamily.</text>
</comment>
<evidence type="ECO:0000256" key="7">
    <source>
        <dbReference type="ARBA" id="ARBA00023136"/>
    </source>
</evidence>
<dbReference type="GO" id="GO:0046872">
    <property type="term" value="F:metal ion binding"/>
    <property type="evidence" value="ECO:0007669"/>
    <property type="project" value="UniProtKB-KW"/>
</dbReference>
<dbReference type="NCBIfam" id="TIGR01494">
    <property type="entry name" value="ATPase_P-type"/>
    <property type="match status" value="2"/>
</dbReference>
<dbReference type="PANTHER" id="PTHR48085">
    <property type="entry name" value="CADMIUM/ZINC-TRANSPORTING ATPASE HMA2-RELATED"/>
    <property type="match status" value="1"/>
</dbReference>
<name>A0A9X2H2Q7_9HYPH</name>
<feature type="transmembrane region" description="Helical" evidence="10">
    <location>
        <begin position="6"/>
        <end position="30"/>
    </location>
</feature>
<dbReference type="GO" id="GO:0015086">
    <property type="term" value="F:cadmium ion transmembrane transporter activity"/>
    <property type="evidence" value="ECO:0007669"/>
    <property type="project" value="TreeGrafter"/>
</dbReference>
<sequence>MGVDAIAFVSMSAALALGQPLAGIVVAIMYAGGNVLEHYAVGRAERDLKLLTDRAPRTAHRLLEGRVEAVAVAEVEPGNRLLLRAGDIVPVDGLLADVSTLIDEAAVTGEPLPVRRGPGETVRSGTVNAGETVTMIAAARASDSTYAGIVRMVSSAQAAKVPFVRMADRFALVLLPVTLGVAGLAWYVSGDPVRALAVLVVATPCPLILAAPVAFISGVSRAARRGILVKGGGALEALARVRVAIFDKTGTLTVGGARLVGIETAPGEDADDILRLVASLEQASHHVLAATLIAAAHARSLPLSVPHDVGEIRGSGLEGIVEGKRVAAGSQALIAGETQLADWAARAIRRARWRSALTIFVAIDGRLAAAILLGDEVRTETAGALRWLRALGISRLMMVTGDHTAAAEAVAEGLDLDETKANCTPRQKIEVVREEAIRHPGMMIGDGINDAPALAAATVGIAMGARGASASSEAADVVILVENLNRVPESIAIARRTRQIALQSIVAGLALSGVAMVFAAAGLLPPVAGALTQEAIDVAVIINALRALGSGSRRRTVAMPASTARTIAAEHTAIHQTLDRLQTLSDSLDVAANGEAPGLVSQASEMIDREILDHERHDDRVLYPGLLGDHEYGALITALGYAHSEIFKLARVLRQIAADLAASEPDRLQVRDAQRVIDTIVLLVRLHTRQEDAICEQD</sequence>
<keyword evidence="6 10" id="KW-1133">Transmembrane helix</keyword>
<evidence type="ECO:0000256" key="6">
    <source>
        <dbReference type="ARBA" id="ARBA00022989"/>
    </source>
</evidence>
<dbReference type="InterPro" id="IPR023298">
    <property type="entry name" value="ATPase_P-typ_TM_dom_sf"/>
</dbReference>
<dbReference type="SFLD" id="SFLDF00027">
    <property type="entry name" value="p-type_atpase"/>
    <property type="match status" value="1"/>
</dbReference>
<comment type="caution">
    <text evidence="13">The sequence shown here is derived from an EMBL/GenBank/DDBJ whole genome shotgun (WGS) entry which is preliminary data.</text>
</comment>
<evidence type="ECO:0000256" key="10">
    <source>
        <dbReference type="RuleBase" id="RU362081"/>
    </source>
</evidence>
<dbReference type="InterPro" id="IPR023214">
    <property type="entry name" value="HAD_sf"/>
</dbReference>
<keyword evidence="5" id="KW-1278">Translocase</keyword>
<dbReference type="Gene3D" id="2.70.150.10">
    <property type="entry name" value="Calcium-transporting ATPase, cytoplasmic transduction domain A"/>
    <property type="match status" value="1"/>
</dbReference>
<feature type="domain" description="Hemerythrin-like" evidence="12">
    <location>
        <begin position="565"/>
        <end position="693"/>
    </location>
</feature>
<feature type="transmembrane region" description="Helical" evidence="10">
    <location>
        <begin position="195"/>
        <end position="216"/>
    </location>
</feature>
<dbReference type="SFLD" id="SFLDG00002">
    <property type="entry name" value="C1.7:_P-type_atpase_like"/>
    <property type="match status" value="1"/>
</dbReference>
<dbReference type="Pfam" id="PF00702">
    <property type="entry name" value="Hydrolase"/>
    <property type="match status" value="1"/>
</dbReference>
<dbReference type="PRINTS" id="PR00119">
    <property type="entry name" value="CATATPASE"/>
</dbReference>
<dbReference type="Proteomes" id="UP001155220">
    <property type="component" value="Unassembled WGS sequence"/>
</dbReference>
<dbReference type="SUPFAM" id="SSF81665">
    <property type="entry name" value="Calcium ATPase, transmembrane domain M"/>
    <property type="match status" value="1"/>
</dbReference>
<evidence type="ECO:0000259" key="11">
    <source>
        <dbReference type="Pfam" id="PF00122"/>
    </source>
</evidence>
<evidence type="ECO:0000256" key="4">
    <source>
        <dbReference type="ARBA" id="ARBA00022723"/>
    </source>
</evidence>
<dbReference type="InterPro" id="IPR008250">
    <property type="entry name" value="ATPase_P-typ_transduc_dom_A_sf"/>
</dbReference>
<dbReference type="GO" id="GO:0005524">
    <property type="term" value="F:ATP binding"/>
    <property type="evidence" value="ECO:0007669"/>
    <property type="project" value="UniProtKB-UniRule"/>
</dbReference>
<dbReference type="InterPro" id="IPR012312">
    <property type="entry name" value="Hemerythrin-like"/>
</dbReference>
<dbReference type="PROSITE" id="PS00154">
    <property type="entry name" value="ATPASE_E1_E2"/>
    <property type="match status" value="1"/>
</dbReference>
<keyword evidence="10" id="KW-0067">ATP-binding</keyword>
<dbReference type="Gene3D" id="1.20.120.520">
    <property type="entry name" value="nmb1532 protein domain like"/>
    <property type="match status" value="1"/>
</dbReference>
<accession>A0A9X2H2Q7</accession>
<keyword evidence="7 10" id="KW-0472">Membrane</keyword>
<dbReference type="InterPro" id="IPR023299">
    <property type="entry name" value="ATPase_P-typ_cyto_dom_N"/>
</dbReference>
<dbReference type="PANTHER" id="PTHR48085:SF5">
    <property type="entry name" value="CADMIUM_ZINC-TRANSPORTING ATPASE HMA4-RELATED"/>
    <property type="match status" value="1"/>
</dbReference>